<dbReference type="OrthoDB" id="2788050at2759"/>
<feature type="domain" description="Heterokaryon incompatibility" evidence="1">
    <location>
        <begin position="30"/>
        <end position="172"/>
    </location>
</feature>
<proteinExistence type="predicted"/>
<dbReference type="Proteomes" id="UP000191518">
    <property type="component" value="Unassembled WGS sequence"/>
</dbReference>
<gene>
    <name evidence="2" type="ORF">PENVUL_c032G07017</name>
</gene>
<organism evidence="2 3">
    <name type="scientific">Penicillium vulpinum</name>
    <dbReference type="NCBI Taxonomy" id="29845"/>
    <lineage>
        <taxon>Eukaryota</taxon>
        <taxon>Fungi</taxon>
        <taxon>Dikarya</taxon>
        <taxon>Ascomycota</taxon>
        <taxon>Pezizomycotina</taxon>
        <taxon>Eurotiomycetes</taxon>
        <taxon>Eurotiomycetidae</taxon>
        <taxon>Eurotiales</taxon>
        <taxon>Aspergillaceae</taxon>
        <taxon>Penicillium</taxon>
    </lineage>
</organism>
<dbReference type="InterPro" id="IPR052895">
    <property type="entry name" value="HetReg/Transcr_Mod"/>
</dbReference>
<evidence type="ECO:0000259" key="1">
    <source>
        <dbReference type="Pfam" id="PF06985"/>
    </source>
</evidence>
<dbReference type="InterPro" id="IPR010730">
    <property type="entry name" value="HET"/>
</dbReference>
<dbReference type="EMBL" id="MDYP01000032">
    <property type="protein sequence ID" value="OQE04536.1"/>
    <property type="molecule type" value="Genomic_DNA"/>
</dbReference>
<dbReference type="AlphaFoldDB" id="A0A1V6RSD6"/>
<evidence type="ECO:0000313" key="2">
    <source>
        <dbReference type="EMBL" id="OQE04536.1"/>
    </source>
</evidence>
<dbReference type="PANTHER" id="PTHR24148">
    <property type="entry name" value="ANKYRIN REPEAT DOMAIN-CONTAINING PROTEIN 39 HOMOLOG-RELATED"/>
    <property type="match status" value="1"/>
</dbReference>
<keyword evidence="3" id="KW-1185">Reference proteome</keyword>
<evidence type="ECO:0000313" key="3">
    <source>
        <dbReference type="Proteomes" id="UP000191518"/>
    </source>
</evidence>
<name>A0A1V6RSD6_9EURO</name>
<dbReference type="PANTHER" id="PTHR24148:SF64">
    <property type="entry name" value="HETEROKARYON INCOMPATIBILITY DOMAIN-CONTAINING PROTEIN"/>
    <property type="match status" value="1"/>
</dbReference>
<comment type="caution">
    <text evidence="2">The sequence shown here is derived from an EMBL/GenBank/DDBJ whole genome shotgun (WGS) entry which is preliminary data.</text>
</comment>
<accession>A0A1V6RSD6</accession>
<reference evidence="3" key="1">
    <citation type="journal article" date="2017" name="Nat. Microbiol.">
        <title>Global analysis of biosynthetic gene clusters reveals vast potential of secondary metabolite production in Penicillium species.</title>
        <authorList>
            <person name="Nielsen J.C."/>
            <person name="Grijseels S."/>
            <person name="Prigent S."/>
            <person name="Ji B."/>
            <person name="Dainat J."/>
            <person name="Nielsen K.F."/>
            <person name="Frisvad J.C."/>
            <person name="Workman M."/>
            <person name="Nielsen J."/>
        </authorList>
    </citation>
    <scope>NUCLEOTIDE SEQUENCE [LARGE SCALE GENOMIC DNA]</scope>
    <source>
        <strain evidence="3">IBT 29486</strain>
    </source>
</reference>
<sequence length="587" mass="65456">MEIYLVRVRERPEGSLYIDRKPHATTDDDYIAISHVWGSPDTVQKARIDGVSWEVPLSPGKQDILSLLRRDDICGDGWFWMDLFCIDQTESAFISISDQIMAIPSVYKSSRCVKVLLESPVCKEWHEAAMQFFENGPINQDGFQEEELIHGRSCTHHAFADPWFERLWTRQEGLYASVLHFIVLRPVQCERRPKDAMDAWVVHGTLLAHRFRVNTFLVDKLAYHGLTSAAEDTVFSLYFDVIYRHRVNITLAYDCEPGPARSYNPIRDAWRSQRSTTKPRDYVLAVFPDIEGYRVPAKPREMSFPQLLHDAINQPAVSAKLQFVSKISQGVAGPSRKAKKSLLPWLVVNPGNIGEAYDTFTADAVDASGTGSGIAEARMWSLPGGIQLQDVDATASGLEALIKDNWGRTADINRHVALLSPAGPCTGVTRRAPPAAAFTQEFMHLAVSQWMPEQQMSMLEPRTKGVLPAVDSAMTDRVGEDVFANELRRFLVCLICGVSLPTADRVLELADVVRVMTPHGPLLGVVHRATKLEAGQDQLRLLCSASSYMQGFYIGLLIEGGVSVRGRTVIANKGVWDSIESFLSLGR</sequence>
<dbReference type="Pfam" id="PF06985">
    <property type="entry name" value="HET"/>
    <property type="match status" value="1"/>
</dbReference>
<protein>
    <recommendedName>
        <fullName evidence="1">Heterokaryon incompatibility domain-containing protein</fullName>
    </recommendedName>
</protein>